<name>A0AAE4ZD08_9BACT</name>
<reference evidence="1 2" key="1">
    <citation type="submission" date="2020-01" db="EMBL/GenBank/DDBJ databases">
        <title>Genomes assembled from Gulf of Kutch pelagic sediment metagenomes.</title>
        <authorList>
            <person name="Chandrashekar M."/>
            <person name="Mahajan M.S."/>
            <person name="Dave K.J."/>
            <person name="Vatsa P."/>
            <person name="Nathani N.M."/>
        </authorList>
    </citation>
    <scope>NUCLEOTIDE SEQUENCE [LARGE SCALE GENOMIC DNA]</scope>
    <source>
        <strain evidence="1">KS3-K002</strain>
    </source>
</reference>
<dbReference type="Proteomes" id="UP000702544">
    <property type="component" value="Unassembled WGS sequence"/>
</dbReference>
<dbReference type="EMBL" id="JAACAK010000130">
    <property type="protein sequence ID" value="NIR76496.1"/>
    <property type="molecule type" value="Genomic_DNA"/>
</dbReference>
<proteinExistence type="predicted"/>
<evidence type="ECO:0000313" key="1">
    <source>
        <dbReference type="EMBL" id="NIR76496.1"/>
    </source>
</evidence>
<sequence length="157" mass="16832">MIQRASPHPIAAGLILMIGALTGCGDDPLTIEGLAGEYIMIAAEGQALPAVVQTSDTLDIHVTGGNLLLLPNAQYSFTVDYRLIDPRMPGNPTTEGFIDVGPWEIANDRLLFQSTTPGRIWIGTVDGSRVSIGISEPDFLEKPIEIEFRREAAVDGS</sequence>
<dbReference type="AlphaFoldDB" id="A0AAE4ZD08"/>
<evidence type="ECO:0008006" key="3">
    <source>
        <dbReference type="Google" id="ProtNLM"/>
    </source>
</evidence>
<dbReference type="PROSITE" id="PS51257">
    <property type="entry name" value="PROKAR_LIPOPROTEIN"/>
    <property type="match status" value="1"/>
</dbReference>
<evidence type="ECO:0000313" key="2">
    <source>
        <dbReference type="Proteomes" id="UP000702544"/>
    </source>
</evidence>
<gene>
    <name evidence="1" type="ORF">GWO12_15550</name>
</gene>
<comment type="caution">
    <text evidence="1">The sequence shown here is derived from an EMBL/GenBank/DDBJ whole genome shotgun (WGS) entry which is preliminary data.</text>
</comment>
<organism evidence="1 2">
    <name type="scientific">Candidatus Kutchimonas denitrificans</name>
    <dbReference type="NCBI Taxonomy" id="3056748"/>
    <lineage>
        <taxon>Bacteria</taxon>
        <taxon>Pseudomonadati</taxon>
        <taxon>Gemmatimonadota</taxon>
        <taxon>Gemmatimonadia</taxon>
        <taxon>Candidatus Palauibacterales</taxon>
        <taxon>Candidatus Palauibacteraceae</taxon>
        <taxon>Candidatus Kutchimonas</taxon>
    </lineage>
</organism>
<protein>
    <recommendedName>
        <fullName evidence="3">Lipocalin-like domain-containing protein</fullName>
    </recommendedName>
</protein>
<accession>A0AAE4ZD08</accession>